<name>A0A168F8W3_CORDF</name>
<dbReference type="OrthoDB" id="2426273at2759"/>
<keyword evidence="2" id="KW-1185">Reference proteome</keyword>
<evidence type="ECO:0000313" key="2">
    <source>
        <dbReference type="Proteomes" id="UP000076881"/>
    </source>
</evidence>
<dbReference type="Proteomes" id="UP000076881">
    <property type="component" value="Unassembled WGS sequence"/>
</dbReference>
<dbReference type="PANTHER" id="PTHR39596">
    <property type="match status" value="1"/>
</dbReference>
<proteinExistence type="predicted"/>
<dbReference type="EMBL" id="AZHF01000005">
    <property type="protein sequence ID" value="OAA74827.1"/>
    <property type="molecule type" value="Genomic_DNA"/>
</dbReference>
<gene>
    <name evidence="1" type="ORF">LEL_06815</name>
</gene>
<evidence type="ECO:0000313" key="1">
    <source>
        <dbReference type="EMBL" id="OAA74827.1"/>
    </source>
</evidence>
<reference evidence="1 2" key="1">
    <citation type="journal article" date="2016" name="Genome Biol. Evol.">
        <title>Divergent and convergent evolution of fungal pathogenicity.</title>
        <authorList>
            <person name="Shang Y."/>
            <person name="Xiao G."/>
            <person name="Zheng P."/>
            <person name="Cen K."/>
            <person name="Zhan S."/>
            <person name="Wang C."/>
        </authorList>
    </citation>
    <scope>NUCLEOTIDE SEQUENCE [LARGE SCALE GENOMIC DNA]</scope>
    <source>
        <strain evidence="1 2">RCEF 1005</strain>
    </source>
</reference>
<dbReference type="STRING" id="1081108.A0A168F8W3"/>
<dbReference type="AlphaFoldDB" id="A0A168F8W3"/>
<protein>
    <recommendedName>
        <fullName evidence="3">Heterokaryon incompatibility domain-containing protein</fullName>
    </recommendedName>
</protein>
<comment type="caution">
    <text evidence="1">The sequence shown here is derived from an EMBL/GenBank/DDBJ whole genome shotgun (WGS) entry which is preliminary data.</text>
</comment>
<sequence>MTDADKEGTRQRCVQIEQILRSNWIGAHRALICATNEFRHWQPSEVEALWKLLPDLEKRKLSPHGPESRPVPRGNQRWKELAMKTAMVGAIDAVALVASPLALLSKTMRQEALPGLIRFNYESIGSSFFVKCPLDLLRQAAHGGMAVCVSRNGDFSVRNSGYAAISHTWAETMGLEFNDEKVDHDDRGINYKHFSRIISDAVASTGHHWFWLDLLAVPQIKGDEPDVQMLRELKTNVINSLIHVYRNADAVVILDSLTLQMSTPDLCAVAAIFSCGRWLTRMWTYQEIKLARKALIVTRDGAVDFEEMVNALHIRKSESDVAYKHWHEIHLKFMRLLPSDPRRVSLADVAFCCGDRNAENDVDYARSLFALLDLKWQTGWTYEQAMLHIITSRPQDTARIANLQGMRGLPAPYSWAPRYLARLTGMIIDGYTATQDGLVGSWTTFRVSRVIRHGEHRNETKHILHLELLSQRGEPFEMWSELSHGWTHAMEQWLEQARPSGTARLLCAKVPENLRVDHDPVIMLMVLQGGAESLGTVVGTLAMNDPDVKELDGERMQWLLA</sequence>
<organism evidence="1 2">
    <name type="scientific">Akanthomyces lecanii RCEF 1005</name>
    <dbReference type="NCBI Taxonomy" id="1081108"/>
    <lineage>
        <taxon>Eukaryota</taxon>
        <taxon>Fungi</taxon>
        <taxon>Dikarya</taxon>
        <taxon>Ascomycota</taxon>
        <taxon>Pezizomycotina</taxon>
        <taxon>Sordariomycetes</taxon>
        <taxon>Hypocreomycetidae</taxon>
        <taxon>Hypocreales</taxon>
        <taxon>Cordycipitaceae</taxon>
        <taxon>Akanthomyces</taxon>
        <taxon>Cordyceps confragosa</taxon>
    </lineage>
</organism>
<accession>A0A168F8W3</accession>
<dbReference type="PANTHER" id="PTHR39596:SF2">
    <property type="entry name" value="HET DOMAIN PROTEIN (AFU_ORTHOLOGUE AFUA_1G17550)-RELATED"/>
    <property type="match status" value="1"/>
</dbReference>
<evidence type="ECO:0008006" key="3">
    <source>
        <dbReference type="Google" id="ProtNLM"/>
    </source>
</evidence>